<comment type="caution">
    <text evidence="2">The sequence shown here is derived from an EMBL/GenBank/DDBJ whole genome shotgun (WGS) entry which is preliminary data.</text>
</comment>
<feature type="transmembrane region" description="Helical" evidence="1">
    <location>
        <begin position="12"/>
        <end position="33"/>
    </location>
</feature>
<name>A0ABR4C5N0_9HELO</name>
<organism evidence="2 3">
    <name type="scientific">Oculimacula yallundae</name>
    <dbReference type="NCBI Taxonomy" id="86028"/>
    <lineage>
        <taxon>Eukaryota</taxon>
        <taxon>Fungi</taxon>
        <taxon>Dikarya</taxon>
        <taxon>Ascomycota</taxon>
        <taxon>Pezizomycotina</taxon>
        <taxon>Leotiomycetes</taxon>
        <taxon>Helotiales</taxon>
        <taxon>Ploettnerulaceae</taxon>
        <taxon>Oculimacula</taxon>
    </lineage>
</organism>
<accession>A0ABR4C5N0</accession>
<sequence>MVTAVDIITYIGVPLAVLGVSPILYNFAISFLIRLRLKKKLSNAGVLGDTKVNSRLISGIVELELPIYDLFLEGCPRLSSHLVVKPISKAIEQKLRTKSGSWTRDLSSHPANGVRQYIEGASWSQISFQDWNHKDFVSYNQIRLSKRVAGHVTKAFQRSTELSLPAASISTRDLLSYFLHLSGDKDSQLLHYGKHQSISEAQSTFKIIDSKTLIYGKRKRIVNRVATHAYVKYNLLRSVLQDLWNDVEKHGWPLNDAQPTTATLVTLEIPTYTTEKHMHELESKSPSHNIRFRNCKNLKATYDIPICGALGKNEGFLEGRKNVSWWPNYLGQDQVPTPKEILYCILEQPQFGIAVIHGLNLMEDGMMLSERVRG</sequence>
<dbReference type="EMBL" id="JAZHXI010000012">
    <property type="protein sequence ID" value="KAL2065248.1"/>
    <property type="molecule type" value="Genomic_DNA"/>
</dbReference>
<evidence type="ECO:0000313" key="3">
    <source>
        <dbReference type="Proteomes" id="UP001595075"/>
    </source>
</evidence>
<protein>
    <submittedName>
        <fullName evidence="2">Uncharacterized protein</fullName>
    </submittedName>
</protein>
<keyword evidence="1" id="KW-0472">Membrane</keyword>
<gene>
    <name evidence="2" type="ORF">VTL71DRAFT_2917</name>
</gene>
<proteinExistence type="predicted"/>
<evidence type="ECO:0000256" key="1">
    <source>
        <dbReference type="SAM" id="Phobius"/>
    </source>
</evidence>
<reference evidence="2 3" key="1">
    <citation type="journal article" date="2024" name="Commun. Biol.">
        <title>Comparative genomic analysis of thermophilic fungi reveals convergent evolutionary adaptations and gene losses.</title>
        <authorList>
            <person name="Steindorff A.S."/>
            <person name="Aguilar-Pontes M.V."/>
            <person name="Robinson A.J."/>
            <person name="Andreopoulos B."/>
            <person name="LaButti K."/>
            <person name="Kuo A."/>
            <person name="Mondo S."/>
            <person name="Riley R."/>
            <person name="Otillar R."/>
            <person name="Haridas S."/>
            <person name="Lipzen A."/>
            <person name="Grimwood J."/>
            <person name="Schmutz J."/>
            <person name="Clum A."/>
            <person name="Reid I.D."/>
            <person name="Moisan M.C."/>
            <person name="Butler G."/>
            <person name="Nguyen T.T.M."/>
            <person name="Dewar K."/>
            <person name="Conant G."/>
            <person name="Drula E."/>
            <person name="Henrissat B."/>
            <person name="Hansel C."/>
            <person name="Singer S."/>
            <person name="Hutchinson M.I."/>
            <person name="de Vries R.P."/>
            <person name="Natvig D.O."/>
            <person name="Powell A.J."/>
            <person name="Tsang A."/>
            <person name="Grigoriev I.V."/>
        </authorList>
    </citation>
    <scope>NUCLEOTIDE SEQUENCE [LARGE SCALE GENOMIC DNA]</scope>
    <source>
        <strain evidence="2 3">CBS 494.80</strain>
    </source>
</reference>
<keyword evidence="1" id="KW-0812">Transmembrane</keyword>
<keyword evidence="3" id="KW-1185">Reference proteome</keyword>
<keyword evidence="1" id="KW-1133">Transmembrane helix</keyword>
<dbReference type="Proteomes" id="UP001595075">
    <property type="component" value="Unassembled WGS sequence"/>
</dbReference>
<evidence type="ECO:0000313" key="2">
    <source>
        <dbReference type="EMBL" id="KAL2065248.1"/>
    </source>
</evidence>